<proteinExistence type="predicted"/>
<dbReference type="Gene3D" id="2.160.10.10">
    <property type="entry name" value="Hexapeptide repeat proteins"/>
    <property type="match status" value="1"/>
</dbReference>
<gene>
    <name evidence="1" type="ORF">GCM10022263_43460</name>
</gene>
<dbReference type="InterPro" id="IPR011004">
    <property type="entry name" value="Trimer_LpxA-like_sf"/>
</dbReference>
<dbReference type="SUPFAM" id="SSF51161">
    <property type="entry name" value="Trimeric LpxA-like enzymes"/>
    <property type="match status" value="1"/>
</dbReference>
<name>A0ABP6WL02_9ACTN</name>
<accession>A0ABP6WL02</accession>
<comment type="caution">
    <text evidence="1">The sequence shown here is derived from an EMBL/GenBank/DDBJ whole genome shotgun (WGS) entry which is preliminary data.</text>
</comment>
<reference evidence="2" key="1">
    <citation type="journal article" date="2019" name="Int. J. Syst. Evol. Microbiol.">
        <title>The Global Catalogue of Microorganisms (GCM) 10K type strain sequencing project: providing services to taxonomists for standard genome sequencing and annotation.</title>
        <authorList>
            <consortium name="The Broad Institute Genomics Platform"/>
            <consortium name="The Broad Institute Genome Sequencing Center for Infectious Disease"/>
            <person name="Wu L."/>
            <person name="Ma J."/>
        </authorList>
    </citation>
    <scope>NUCLEOTIDE SEQUENCE [LARGE SCALE GENOMIC DNA]</scope>
    <source>
        <strain evidence="2">JCM 17460</strain>
    </source>
</reference>
<dbReference type="EMBL" id="BAABBB010000028">
    <property type="protein sequence ID" value="GAA3551953.1"/>
    <property type="molecule type" value="Genomic_DNA"/>
</dbReference>
<keyword evidence="2" id="KW-1185">Reference proteome</keyword>
<evidence type="ECO:0000313" key="2">
    <source>
        <dbReference type="Proteomes" id="UP001500301"/>
    </source>
</evidence>
<dbReference type="Proteomes" id="UP001500301">
    <property type="component" value="Unassembled WGS sequence"/>
</dbReference>
<evidence type="ECO:0000313" key="1">
    <source>
        <dbReference type="EMBL" id="GAA3551953.1"/>
    </source>
</evidence>
<dbReference type="RefSeq" id="WP_257441560.1">
    <property type="nucleotide sequence ID" value="NZ_JAHUBO010000031.1"/>
</dbReference>
<sequence>MSNALVVLASDIEDATWVRLHGDDATFFVGPGCLLPQSEIHCHAGSAIVLTEQVTCTCRGQLDARNGGRIVAHPDQLWASDVLLATDDMHRLQDAETGARINGYGGVIELGRHVWLGRDAVVTGNVTIGEDSVVGMRSLVRNRTFEAGTAIAGTPGRAVRTGVTWTREDAP</sequence>
<evidence type="ECO:0008006" key="3">
    <source>
        <dbReference type="Google" id="ProtNLM"/>
    </source>
</evidence>
<protein>
    <recommendedName>
        <fullName evidence="3">Acyltransferase</fullName>
    </recommendedName>
</protein>
<organism evidence="1 2">
    <name type="scientific">Nocardioides daeguensis</name>
    <dbReference type="NCBI Taxonomy" id="908359"/>
    <lineage>
        <taxon>Bacteria</taxon>
        <taxon>Bacillati</taxon>
        <taxon>Actinomycetota</taxon>
        <taxon>Actinomycetes</taxon>
        <taxon>Propionibacteriales</taxon>
        <taxon>Nocardioidaceae</taxon>
        <taxon>Nocardioides</taxon>
    </lineage>
</organism>